<dbReference type="AlphaFoldDB" id="A0A6A5VGY9"/>
<proteinExistence type="predicted"/>
<evidence type="ECO:0000256" key="1">
    <source>
        <dbReference type="SAM" id="MobiDB-lite"/>
    </source>
</evidence>
<evidence type="ECO:0000313" key="3">
    <source>
        <dbReference type="Proteomes" id="UP000800036"/>
    </source>
</evidence>
<organism evidence="2 3">
    <name type="scientific">Bimuria novae-zelandiae CBS 107.79</name>
    <dbReference type="NCBI Taxonomy" id="1447943"/>
    <lineage>
        <taxon>Eukaryota</taxon>
        <taxon>Fungi</taxon>
        <taxon>Dikarya</taxon>
        <taxon>Ascomycota</taxon>
        <taxon>Pezizomycotina</taxon>
        <taxon>Dothideomycetes</taxon>
        <taxon>Pleosporomycetidae</taxon>
        <taxon>Pleosporales</taxon>
        <taxon>Massarineae</taxon>
        <taxon>Didymosphaeriaceae</taxon>
        <taxon>Bimuria</taxon>
    </lineage>
</organism>
<dbReference type="Proteomes" id="UP000800036">
    <property type="component" value="Unassembled WGS sequence"/>
</dbReference>
<reference evidence="2" key="1">
    <citation type="journal article" date="2020" name="Stud. Mycol.">
        <title>101 Dothideomycetes genomes: a test case for predicting lifestyles and emergence of pathogens.</title>
        <authorList>
            <person name="Haridas S."/>
            <person name="Albert R."/>
            <person name="Binder M."/>
            <person name="Bloem J."/>
            <person name="Labutti K."/>
            <person name="Salamov A."/>
            <person name="Andreopoulos B."/>
            <person name="Baker S."/>
            <person name="Barry K."/>
            <person name="Bills G."/>
            <person name="Bluhm B."/>
            <person name="Cannon C."/>
            <person name="Castanera R."/>
            <person name="Culley D."/>
            <person name="Daum C."/>
            <person name="Ezra D."/>
            <person name="Gonzalez J."/>
            <person name="Henrissat B."/>
            <person name="Kuo A."/>
            <person name="Liang C."/>
            <person name="Lipzen A."/>
            <person name="Lutzoni F."/>
            <person name="Magnuson J."/>
            <person name="Mondo S."/>
            <person name="Nolan M."/>
            <person name="Ohm R."/>
            <person name="Pangilinan J."/>
            <person name="Park H.-J."/>
            <person name="Ramirez L."/>
            <person name="Alfaro M."/>
            <person name="Sun H."/>
            <person name="Tritt A."/>
            <person name="Yoshinaga Y."/>
            <person name="Zwiers L.-H."/>
            <person name="Turgeon B."/>
            <person name="Goodwin S."/>
            <person name="Spatafora J."/>
            <person name="Crous P."/>
            <person name="Grigoriev I."/>
        </authorList>
    </citation>
    <scope>NUCLEOTIDE SEQUENCE</scope>
    <source>
        <strain evidence="2">CBS 107.79</strain>
    </source>
</reference>
<gene>
    <name evidence="2" type="ORF">BU23DRAFT_569076</name>
</gene>
<evidence type="ECO:0000313" key="2">
    <source>
        <dbReference type="EMBL" id="KAF1972557.1"/>
    </source>
</evidence>
<accession>A0A6A5VGY9</accession>
<protein>
    <submittedName>
        <fullName evidence="2">Uncharacterized protein</fullName>
    </submittedName>
</protein>
<feature type="region of interest" description="Disordered" evidence="1">
    <location>
        <begin position="246"/>
        <end position="274"/>
    </location>
</feature>
<sequence length="486" mass="54558">MFAAPAFSGQNCRSLPRELRVPSQFGPEMTRKLILSKMIQDDALLSHTIRDDAPFPNMIRGDGRQRPLCLAILRAVEYLKSEFQMTEADLKRKCIEGLATAAAMTILLHGLVTCLARDSLLLPVLFLTPGSPSCIETTQLDALIASLIIGQIDWAERISASRSDGAMDSPAFGSVLLFAAFKGPEDMIRRTLSRLAPQAEATAGVDLEDYFDSDFESGSTDDESTYSFDISRTPSILSLQYDEFDENPANENLDDQSATDSFNDDSTSDGSGGDFDDGYMDNWLHGDDMETLVRSIPRFSYSPPDYRPIDLVLYGASVRNQKTLVQLVLQQTVRQLDSPLVPGGISSPHNLELAIESAFEYHNDEIVFILLQYKVKTCRDFEGPHFWMRLVARIRCSQHVILQVFDDEFLRGWPKSTVRLRRLPSFPFHDWIEAVFPSSTRPMKSVFGTKVIQDLLSFAPANTFTDNIDLLLKYGGNLNYKYLHRS</sequence>
<dbReference type="EMBL" id="ML976686">
    <property type="protein sequence ID" value="KAF1972557.1"/>
    <property type="molecule type" value="Genomic_DNA"/>
</dbReference>
<name>A0A6A5VGY9_9PLEO</name>
<keyword evidence="3" id="KW-1185">Reference proteome</keyword>